<proteinExistence type="predicted"/>
<gene>
    <name evidence="3" type="ORF">HGA15_15170</name>
</gene>
<evidence type="ECO:0000313" key="3">
    <source>
        <dbReference type="EMBL" id="NKY57467.1"/>
    </source>
</evidence>
<dbReference type="SMART" id="SM00248">
    <property type="entry name" value="ANK"/>
    <property type="match status" value="4"/>
</dbReference>
<comment type="caution">
    <text evidence="3">The sequence shown here is derived from an EMBL/GenBank/DDBJ whole genome shotgun (WGS) entry which is preliminary data.</text>
</comment>
<dbReference type="InterPro" id="IPR051616">
    <property type="entry name" value="Cul2-RING_E3_ligase_SR"/>
</dbReference>
<feature type="repeat" description="ANK" evidence="1">
    <location>
        <begin position="136"/>
        <end position="168"/>
    </location>
</feature>
<evidence type="ECO:0000256" key="1">
    <source>
        <dbReference type="PROSITE-ProRule" id="PRU00023"/>
    </source>
</evidence>
<dbReference type="PANTHER" id="PTHR46224">
    <property type="entry name" value="ANKYRIN REPEAT FAMILY PROTEIN"/>
    <property type="match status" value="1"/>
</dbReference>
<sequence>MSNLMDAVWERDPAAVESLLKDGASPEETNEDGTTPLYQAAVSGCADLVRLLLIYGADPNRPSEPPEEGLPLCAAACWNHIDAVSALVAAGADPDLPEPPHPKQHGPGTPPLLWAAGNGHLETVELLLAAGADPNIEGTPLTRAARRGCYGIVRSLLAHGAEPALADYDGNTAATIAADLAGADLVAVLAGQARGNECEYTVERSPGGDGTERITLRYENADGGGWEASIQDGHDAIAALLADTNRSGPGAA</sequence>
<dbReference type="AlphaFoldDB" id="A0A846YF03"/>
<name>A0A846YF03_9NOCA</name>
<feature type="repeat" description="ANK" evidence="1">
    <location>
        <begin position="107"/>
        <end position="139"/>
    </location>
</feature>
<reference evidence="3 4" key="1">
    <citation type="submission" date="2020-04" db="EMBL/GenBank/DDBJ databases">
        <title>MicrobeNet Type strains.</title>
        <authorList>
            <person name="Nicholson A.C."/>
        </authorList>
    </citation>
    <scope>NUCLEOTIDE SEQUENCE [LARGE SCALE GENOMIC DNA]</scope>
    <source>
        <strain evidence="3 4">JCM 3332</strain>
    </source>
</reference>
<dbReference type="Pfam" id="PF12796">
    <property type="entry name" value="Ank_2"/>
    <property type="match status" value="2"/>
</dbReference>
<dbReference type="EMBL" id="JAAXOT010000007">
    <property type="protein sequence ID" value="NKY57467.1"/>
    <property type="molecule type" value="Genomic_DNA"/>
</dbReference>
<feature type="repeat" description="ANK" evidence="1">
    <location>
        <begin position="32"/>
        <end position="64"/>
    </location>
</feature>
<dbReference type="PROSITE" id="PS50088">
    <property type="entry name" value="ANK_REPEAT"/>
    <property type="match status" value="3"/>
</dbReference>
<protein>
    <submittedName>
        <fullName evidence="3">Ankyrin repeat domain-containing protein</fullName>
    </submittedName>
</protein>
<dbReference type="RefSeq" id="WP_157116532.1">
    <property type="nucleotide sequence ID" value="NZ_JAAXOT010000007.1"/>
</dbReference>
<keyword evidence="4" id="KW-1185">Reference proteome</keyword>
<dbReference type="InterPro" id="IPR036770">
    <property type="entry name" value="Ankyrin_rpt-contain_sf"/>
</dbReference>
<keyword evidence="1" id="KW-0040">ANK repeat</keyword>
<dbReference type="Proteomes" id="UP000570678">
    <property type="component" value="Unassembled WGS sequence"/>
</dbReference>
<feature type="region of interest" description="Disordered" evidence="2">
    <location>
        <begin position="91"/>
        <end position="112"/>
    </location>
</feature>
<accession>A0A846YF03</accession>
<dbReference type="PANTHER" id="PTHR46224:SF64">
    <property type="entry name" value="IQ MOTIF AND ANKYRIN REPEAT DOMAIN-CONTAINING PROTEIN 1"/>
    <property type="match status" value="1"/>
</dbReference>
<dbReference type="InterPro" id="IPR002110">
    <property type="entry name" value="Ankyrin_rpt"/>
</dbReference>
<dbReference type="PROSITE" id="PS50297">
    <property type="entry name" value="ANK_REP_REGION"/>
    <property type="match status" value="2"/>
</dbReference>
<dbReference type="SUPFAM" id="SSF48403">
    <property type="entry name" value="Ankyrin repeat"/>
    <property type="match status" value="1"/>
</dbReference>
<dbReference type="PRINTS" id="PR01415">
    <property type="entry name" value="ANKYRIN"/>
</dbReference>
<dbReference type="Gene3D" id="1.25.40.20">
    <property type="entry name" value="Ankyrin repeat-containing domain"/>
    <property type="match status" value="2"/>
</dbReference>
<evidence type="ECO:0000256" key="2">
    <source>
        <dbReference type="SAM" id="MobiDB-lite"/>
    </source>
</evidence>
<organism evidence="3 4">
    <name type="scientific">Nocardia flavorosea</name>
    <dbReference type="NCBI Taxonomy" id="53429"/>
    <lineage>
        <taxon>Bacteria</taxon>
        <taxon>Bacillati</taxon>
        <taxon>Actinomycetota</taxon>
        <taxon>Actinomycetes</taxon>
        <taxon>Mycobacteriales</taxon>
        <taxon>Nocardiaceae</taxon>
        <taxon>Nocardia</taxon>
    </lineage>
</organism>
<evidence type="ECO:0000313" key="4">
    <source>
        <dbReference type="Proteomes" id="UP000570678"/>
    </source>
</evidence>